<proteinExistence type="predicted"/>
<accession>A0AAN8EPW7</accession>
<sequence>MATLGNFQPTISTASTTTDATGNVLSSAVYVFNAPCDLSQLRDVNLAGATLHFTSAVDVQKLKDLNLKNAKLIFNNTVNKTTLPLPPKNPPAAPKKARAAKSQKNGSSAAKALSPSRTNSMATEYPRSYLKDEDLRAAMQSKYESIDNAIHPDRLSVVEHSSRNPADDREPLQTPVVDHGAKDLRDALEPGEIRDDVVRIKTEPGLDHGPACGFSLTQDTLNSDAAGHISPFVASASQGSPGRLDMAEASLVKLETGIAKTQDDVAEQCDEQHR</sequence>
<gene>
    <name evidence="2" type="ORF">OHC33_007507</name>
</gene>
<name>A0AAN8EPW7_9EURO</name>
<feature type="compositionally biased region" description="Pro residues" evidence="1">
    <location>
        <begin position="84"/>
        <end position="93"/>
    </location>
</feature>
<evidence type="ECO:0000313" key="3">
    <source>
        <dbReference type="Proteomes" id="UP001316803"/>
    </source>
</evidence>
<comment type="caution">
    <text evidence="2">The sequence shown here is derived from an EMBL/GenBank/DDBJ whole genome shotgun (WGS) entry which is preliminary data.</text>
</comment>
<evidence type="ECO:0000256" key="1">
    <source>
        <dbReference type="SAM" id="MobiDB-lite"/>
    </source>
</evidence>
<keyword evidence="3" id="KW-1185">Reference proteome</keyword>
<dbReference type="EMBL" id="JAKLMC020000020">
    <property type="protein sequence ID" value="KAK5951451.1"/>
    <property type="molecule type" value="Genomic_DNA"/>
</dbReference>
<organism evidence="2 3">
    <name type="scientific">Knufia fluminis</name>
    <dbReference type="NCBI Taxonomy" id="191047"/>
    <lineage>
        <taxon>Eukaryota</taxon>
        <taxon>Fungi</taxon>
        <taxon>Dikarya</taxon>
        <taxon>Ascomycota</taxon>
        <taxon>Pezizomycotina</taxon>
        <taxon>Eurotiomycetes</taxon>
        <taxon>Chaetothyriomycetidae</taxon>
        <taxon>Chaetothyriales</taxon>
        <taxon>Trichomeriaceae</taxon>
        <taxon>Knufia</taxon>
    </lineage>
</organism>
<dbReference type="AlphaFoldDB" id="A0AAN8EPW7"/>
<reference evidence="2 3" key="1">
    <citation type="submission" date="2022-12" db="EMBL/GenBank/DDBJ databases">
        <title>Genomic features and morphological characterization of a novel Knufia sp. strain isolated from spacecraft assembly facility.</title>
        <authorList>
            <person name="Teixeira M."/>
            <person name="Chander A.M."/>
            <person name="Stajich J.E."/>
            <person name="Venkateswaran K."/>
        </authorList>
    </citation>
    <scope>NUCLEOTIDE SEQUENCE [LARGE SCALE GENOMIC DNA]</scope>
    <source>
        <strain evidence="2 3">FJI-L2-BK-P2</strain>
    </source>
</reference>
<feature type="region of interest" description="Disordered" evidence="1">
    <location>
        <begin position="82"/>
        <end position="125"/>
    </location>
</feature>
<evidence type="ECO:0000313" key="2">
    <source>
        <dbReference type="EMBL" id="KAK5951451.1"/>
    </source>
</evidence>
<protein>
    <submittedName>
        <fullName evidence="2">Uncharacterized protein</fullName>
    </submittedName>
</protein>
<dbReference type="Proteomes" id="UP001316803">
    <property type="component" value="Unassembled WGS sequence"/>
</dbReference>